<dbReference type="PANTHER" id="PTHR24177">
    <property type="entry name" value="CASKIN"/>
    <property type="match status" value="1"/>
</dbReference>
<keyword evidence="5" id="KW-1185">Reference proteome</keyword>
<reference evidence="4" key="1">
    <citation type="submission" date="2022-02" db="EMBL/GenBank/DDBJ databases">
        <authorList>
            <person name="Henning P.M."/>
            <person name="McCubbin A.G."/>
            <person name="Shore J.S."/>
        </authorList>
    </citation>
    <scope>NUCLEOTIDE SEQUENCE</scope>
    <source>
        <strain evidence="4">F60SS</strain>
        <tissue evidence="4">Leaves</tissue>
    </source>
</reference>
<keyword evidence="2" id="KW-1133">Transmembrane helix</keyword>
<evidence type="ECO:0000259" key="3">
    <source>
        <dbReference type="Pfam" id="PF13962"/>
    </source>
</evidence>
<dbReference type="PANTHER" id="PTHR24177:SF329">
    <property type="entry name" value="ANKYRIN REPEAT PROTEIN"/>
    <property type="match status" value="1"/>
</dbReference>
<gene>
    <name evidence="4" type="ORF">Tsubulata_029903</name>
</gene>
<dbReference type="EMBL" id="JAKUCV010003630">
    <property type="protein sequence ID" value="KAJ4838166.1"/>
    <property type="molecule type" value="Genomic_DNA"/>
</dbReference>
<evidence type="ECO:0000313" key="4">
    <source>
        <dbReference type="EMBL" id="KAJ4838166.1"/>
    </source>
</evidence>
<dbReference type="SMART" id="SM00248">
    <property type="entry name" value="ANK"/>
    <property type="match status" value="5"/>
</dbReference>
<dbReference type="InterPro" id="IPR036770">
    <property type="entry name" value="Ankyrin_rpt-contain_sf"/>
</dbReference>
<dbReference type="OrthoDB" id="1880601at2759"/>
<comment type="caution">
    <text evidence="4">The sequence shown here is derived from an EMBL/GenBank/DDBJ whole genome shotgun (WGS) entry which is preliminary data.</text>
</comment>
<protein>
    <recommendedName>
        <fullName evidence="3">PGG domain-containing protein</fullName>
    </recommendedName>
</protein>
<dbReference type="AlphaFoldDB" id="A0A9Q0FV48"/>
<feature type="repeat" description="ANK" evidence="1">
    <location>
        <begin position="179"/>
        <end position="211"/>
    </location>
</feature>
<proteinExistence type="predicted"/>
<dbReference type="SUPFAM" id="SSF48403">
    <property type="entry name" value="Ankyrin repeat"/>
    <property type="match status" value="1"/>
</dbReference>
<dbReference type="Gene3D" id="1.25.40.20">
    <property type="entry name" value="Ankyrin repeat-containing domain"/>
    <property type="match status" value="2"/>
</dbReference>
<dbReference type="PROSITE" id="PS50088">
    <property type="entry name" value="ANK_REPEAT"/>
    <property type="match status" value="2"/>
</dbReference>
<sequence length="643" mass="72303">MDPTALPLYHIPTNYQDWRTKMREYLLKEGSWYNIIKFFSDQPNHDDYKTWKDKNAKALHAIQDACGPNMPVQILALTSAKHAWETLAKLITFKQREITPGDPRSINPLLDVNAGYYISETTNPPTWIPQPNLNTWLLSYEPPKDFTPLVSAIKEGDWNTVSAFISKDGKILTSIISSDGSTPIHEAATAHQTEMAQRLVQKMSEEDLEIQSSNGHTPLHDVAHVGSTPIARLLVQKNKKLVQIPSAIGSIPVALASASGNKDTTRYLYHCTPIELLYPESGMSGFVLLQYCITNRMLGFKKIYEMKLTHIYAMECINCIFKEIPTTDLSQFSDNVLSLTLVSAVENGIEEFVAKIVEAHPASLMSVDNKGRNLMMLAVASRQEKIFKLMLKYERYGKANITDYKYNNTLHWAGMPPPPQQLARISGAALQMQRELQWFKEVESKVQPSFWDYPNSDGDTPREVFTKNHEQLRKDGEQWMKETATSCTVVCALLITMMFAAAFTVPGGNSDDGLPLFRRKKAFITFIISDAISLFSSSTSVLMFLGILTSRYAEDDFLESLPKKMIIGLSTLFLSIAAMMVAFCASIIIMLHGRLSVIVPVCLLAGIPVSLFVILQFPLLVEIFISTYFGIFSMKKKPNYKIE</sequence>
<feature type="transmembrane region" description="Helical" evidence="2">
    <location>
        <begin position="523"/>
        <end position="545"/>
    </location>
</feature>
<feature type="domain" description="PGG" evidence="3">
    <location>
        <begin position="478"/>
        <end position="589"/>
    </location>
</feature>
<name>A0A9Q0FV48_9ROSI</name>
<dbReference type="Proteomes" id="UP001141552">
    <property type="component" value="Unassembled WGS sequence"/>
</dbReference>
<dbReference type="PROSITE" id="PS50297">
    <property type="entry name" value="ANK_REP_REGION"/>
    <property type="match status" value="1"/>
</dbReference>
<feature type="transmembrane region" description="Helical" evidence="2">
    <location>
        <begin position="566"/>
        <end position="592"/>
    </location>
</feature>
<dbReference type="GO" id="GO:0016020">
    <property type="term" value="C:membrane"/>
    <property type="evidence" value="ECO:0007669"/>
    <property type="project" value="TreeGrafter"/>
</dbReference>
<dbReference type="InterPro" id="IPR026961">
    <property type="entry name" value="PGG_dom"/>
</dbReference>
<reference evidence="4" key="2">
    <citation type="journal article" date="2023" name="Plants (Basel)">
        <title>Annotation of the Turnera subulata (Passifloraceae) Draft Genome Reveals the S-Locus Evolved after the Divergence of Turneroideae from Passifloroideae in a Stepwise Manner.</title>
        <authorList>
            <person name="Henning P.M."/>
            <person name="Roalson E.H."/>
            <person name="Mir W."/>
            <person name="McCubbin A.G."/>
            <person name="Shore J.S."/>
        </authorList>
    </citation>
    <scope>NUCLEOTIDE SEQUENCE</scope>
    <source>
        <strain evidence="4">F60SS</strain>
    </source>
</reference>
<feature type="repeat" description="ANK" evidence="1">
    <location>
        <begin position="214"/>
        <end position="238"/>
    </location>
</feature>
<feature type="transmembrane region" description="Helical" evidence="2">
    <location>
        <begin position="598"/>
        <end position="631"/>
    </location>
</feature>
<evidence type="ECO:0000256" key="2">
    <source>
        <dbReference type="SAM" id="Phobius"/>
    </source>
</evidence>
<organism evidence="4 5">
    <name type="scientific">Turnera subulata</name>
    <dbReference type="NCBI Taxonomy" id="218843"/>
    <lineage>
        <taxon>Eukaryota</taxon>
        <taxon>Viridiplantae</taxon>
        <taxon>Streptophyta</taxon>
        <taxon>Embryophyta</taxon>
        <taxon>Tracheophyta</taxon>
        <taxon>Spermatophyta</taxon>
        <taxon>Magnoliopsida</taxon>
        <taxon>eudicotyledons</taxon>
        <taxon>Gunneridae</taxon>
        <taxon>Pentapetalae</taxon>
        <taxon>rosids</taxon>
        <taxon>fabids</taxon>
        <taxon>Malpighiales</taxon>
        <taxon>Passifloraceae</taxon>
        <taxon>Turnera</taxon>
    </lineage>
</organism>
<dbReference type="InterPro" id="IPR002110">
    <property type="entry name" value="Ankyrin_rpt"/>
</dbReference>
<accession>A0A9Q0FV48</accession>
<dbReference type="Pfam" id="PF00023">
    <property type="entry name" value="Ank"/>
    <property type="match status" value="1"/>
</dbReference>
<keyword evidence="2" id="KW-0472">Membrane</keyword>
<keyword evidence="1" id="KW-0040">ANK repeat</keyword>
<evidence type="ECO:0000313" key="5">
    <source>
        <dbReference type="Proteomes" id="UP001141552"/>
    </source>
</evidence>
<dbReference type="Pfam" id="PF13962">
    <property type="entry name" value="PGG"/>
    <property type="match status" value="1"/>
</dbReference>
<evidence type="ECO:0000256" key="1">
    <source>
        <dbReference type="PROSITE-ProRule" id="PRU00023"/>
    </source>
</evidence>
<keyword evidence="2" id="KW-0812">Transmembrane</keyword>